<comment type="caution">
    <text evidence="2">The sequence shown here is derived from an EMBL/GenBank/DDBJ whole genome shotgun (WGS) entry which is preliminary data.</text>
</comment>
<proteinExistence type="predicted"/>
<dbReference type="Proteomes" id="UP000265520">
    <property type="component" value="Unassembled WGS sequence"/>
</dbReference>
<organism evidence="2 3">
    <name type="scientific">Trifolium medium</name>
    <dbReference type="NCBI Taxonomy" id="97028"/>
    <lineage>
        <taxon>Eukaryota</taxon>
        <taxon>Viridiplantae</taxon>
        <taxon>Streptophyta</taxon>
        <taxon>Embryophyta</taxon>
        <taxon>Tracheophyta</taxon>
        <taxon>Spermatophyta</taxon>
        <taxon>Magnoliopsida</taxon>
        <taxon>eudicotyledons</taxon>
        <taxon>Gunneridae</taxon>
        <taxon>Pentapetalae</taxon>
        <taxon>rosids</taxon>
        <taxon>fabids</taxon>
        <taxon>Fabales</taxon>
        <taxon>Fabaceae</taxon>
        <taxon>Papilionoideae</taxon>
        <taxon>50 kb inversion clade</taxon>
        <taxon>NPAAA clade</taxon>
        <taxon>Hologalegina</taxon>
        <taxon>IRL clade</taxon>
        <taxon>Trifolieae</taxon>
        <taxon>Trifolium</taxon>
    </lineage>
</organism>
<sequence length="59" mass="6891">AAVMEVFREERETDTGDAGFRKVERNRRRRWRISESRESCREKKSETTTDENDANGGGQ</sequence>
<name>A0A392VAV5_9FABA</name>
<feature type="region of interest" description="Disordered" evidence="1">
    <location>
        <begin position="31"/>
        <end position="59"/>
    </location>
</feature>
<feature type="non-terminal residue" evidence="2">
    <location>
        <position position="1"/>
    </location>
</feature>
<protein>
    <submittedName>
        <fullName evidence="2">Uncharacterized protein</fullName>
    </submittedName>
</protein>
<keyword evidence="3" id="KW-1185">Reference proteome</keyword>
<reference evidence="2 3" key="1">
    <citation type="journal article" date="2018" name="Front. Plant Sci.">
        <title>Red Clover (Trifolium pratense) and Zigzag Clover (T. medium) - A Picture of Genomic Similarities and Differences.</title>
        <authorList>
            <person name="Dluhosova J."/>
            <person name="Istvanek J."/>
            <person name="Nedelnik J."/>
            <person name="Repkova J."/>
        </authorList>
    </citation>
    <scope>NUCLEOTIDE SEQUENCE [LARGE SCALE GENOMIC DNA]</scope>
    <source>
        <strain evidence="3">cv. 10/8</strain>
        <tissue evidence="2">Leaf</tissue>
    </source>
</reference>
<feature type="compositionally biased region" description="Basic and acidic residues" evidence="1">
    <location>
        <begin position="32"/>
        <end position="47"/>
    </location>
</feature>
<dbReference type="AlphaFoldDB" id="A0A392VAV5"/>
<evidence type="ECO:0000313" key="3">
    <source>
        <dbReference type="Proteomes" id="UP000265520"/>
    </source>
</evidence>
<evidence type="ECO:0000313" key="2">
    <source>
        <dbReference type="EMBL" id="MCI85277.1"/>
    </source>
</evidence>
<dbReference type="EMBL" id="LXQA011111595">
    <property type="protein sequence ID" value="MCI85277.1"/>
    <property type="molecule type" value="Genomic_DNA"/>
</dbReference>
<accession>A0A392VAV5</accession>
<evidence type="ECO:0000256" key="1">
    <source>
        <dbReference type="SAM" id="MobiDB-lite"/>
    </source>
</evidence>